<evidence type="ECO:0000313" key="7">
    <source>
        <dbReference type="EMBL" id="PYE49234.1"/>
    </source>
</evidence>
<comment type="catalytic activity">
    <reaction evidence="4">
        <text>glycine + O2 + H2O = glyoxylate + H2O2 + NH4(+)</text>
        <dbReference type="Rhea" id="RHEA:11532"/>
        <dbReference type="ChEBI" id="CHEBI:15377"/>
        <dbReference type="ChEBI" id="CHEBI:15379"/>
        <dbReference type="ChEBI" id="CHEBI:16240"/>
        <dbReference type="ChEBI" id="CHEBI:28938"/>
        <dbReference type="ChEBI" id="CHEBI:36655"/>
        <dbReference type="ChEBI" id="CHEBI:57305"/>
        <dbReference type="EC" id="1.4.3.19"/>
    </reaction>
</comment>
<evidence type="ECO:0000256" key="2">
    <source>
        <dbReference type="ARBA" id="ARBA00022977"/>
    </source>
</evidence>
<dbReference type="GO" id="GO:0009229">
    <property type="term" value="P:thiamine diphosphate biosynthetic process"/>
    <property type="evidence" value="ECO:0007669"/>
    <property type="project" value="UniProtKB-UniPathway"/>
</dbReference>
<evidence type="ECO:0000256" key="3">
    <source>
        <dbReference type="ARBA" id="ARBA00023002"/>
    </source>
</evidence>
<keyword evidence="10" id="KW-1185">Reference proteome</keyword>
<proteinExistence type="predicted"/>
<dbReference type="PANTHER" id="PTHR13847:SF289">
    <property type="entry name" value="GLYCINE OXIDASE"/>
    <property type="match status" value="1"/>
</dbReference>
<evidence type="ECO:0000256" key="5">
    <source>
        <dbReference type="ARBA" id="ARBA00050018"/>
    </source>
</evidence>
<evidence type="ECO:0000256" key="1">
    <source>
        <dbReference type="ARBA" id="ARBA00004948"/>
    </source>
</evidence>
<feature type="domain" description="FAD dependent oxidoreductase" evidence="6">
    <location>
        <begin position="53"/>
        <end position="399"/>
    </location>
</feature>
<evidence type="ECO:0000313" key="8">
    <source>
        <dbReference type="EMBL" id="QKS55465.1"/>
    </source>
</evidence>
<dbReference type="SUPFAM" id="SSF54373">
    <property type="entry name" value="FAD-linked reductases, C-terminal domain"/>
    <property type="match status" value="1"/>
</dbReference>
<dbReference type="EMBL" id="QJSW01000006">
    <property type="protein sequence ID" value="PYE49234.1"/>
    <property type="molecule type" value="Genomic_DNA"/>
</dbReference>
<dbReference type="GO" id="GO:0009228">
    <property type="term" value="P:thiamine biosynthetic process"/>
    <property type="evidence" value="ECO:0007669"/>
    <property type="project" value="UniProtKB-KW"/>
</dbReference>
<protein>
    <recommendedName>
        <fullName evidence="5">glycine oxidase</fullName>
        <ecNumber evidence="5">1.4.3.19</ecNumber>
    </recommendedName>
</protein>
<evidence type="ECO:0000256" key="4">
    <source>
        <dbReference type="ARBA" id="ARBA00049872"/>
    </source>
</evidence>
<reference evidence="7 9" key="1">
    <citation type="submission" date="2018-06" db="EMBL/GenBank/DDBJ databases">
        <title>Genomic Encyclopedia of Type Strains, Phase III (KMG-III): the genomes of soil and plant-associated and newly described type strains.</title>
        <authorList>
            <person name="Whitman W."/>
        </authorList>
    </citation>
    <scope>NUCLEOTIDE SEQUENCE [LARGE SCALE GENOMIC DNA]</scope>
    <source>
        <strain evidence="7 9">CECT 7022</strain>
    </source>
</reference>
<reference evidence="8 10" key="2">
    <citation type="submission" date="2020-06" db="EMBL/GenBank/DDBJ databases">
        <title>Complete genome of Paenibacillus barcinonensis KACC11450.</title>
        <authorList>
            <person name="Kim M."/>
            <person name="Park Y.-J."/>
            <person name="Shin J.-H."/>
        </authorList>
    </citation>
    <scope>NUCLEOTIDE SEQUENCE [LARGE SCALE GENOMIC DNA]</scope>
    <source>
        <strain evidence="8 10">KACC11450</strain>
    </source>
</reference>
<evidence type="ECO:0000313" key="9">
    <source>
        <dbReference type="Proteomes" id="UP000247790"/>
    </source>
</evidence>
<dbReference type="InterPro" id="IPR012727">
    <property type="entry name" value="Gly_oxidase_ThiO"/>
</dbReference>
<evidence type="ECO:0000259" key="6">
    <source>
        <dbReference type="Pfam" id="PF01266"/>
    </source>
</evidence>
<dbReference type="GO" id="GO:0043799">
    <property type="term" value="F:glycine oxidase activity"/>
    <property type="evidence" value="ECO:0007669"/>
    <property type="project" value="UniProtKB-EC"/>
</dbReference>
<dbReference type="EMBL" id="CP054614">
    <property type="protein sequence ID" value="QKS55465.1"/>
    <property type="molecule type" value="Genomic_DNA"/>
</dbReference>
<keyword evidence="3 8" id="KW-0560">Oxidoreductase</keyword>
<dbReference type="Pfam" id="PF01266">
    <property type="entry name" value="DAO"/>
    <property type="match status" value="1"/>
</dbReference>
<dbReference type="GO" id="GO:0005737">
    <property type="term" value="C:cytoplasm"/>
    <property type="evidence" value="ECO:0007669"/>
    <property type="project" value="TreeGrafter"/>
</dbReference>
<gene>
    <name evidence="8" type="primary">thiO</name>
    <name evidence="7" type="ORF">DFQ00_106216</name>
    <name evidence="8" type="ORF">HUB98_03470</name>
</gene>
<dbReference type="NCBIfam" id="TIGR02352">
    <property type="entry name" value="thiamin_ThiO"/>
    <property type="match status" value="1"/>
</dbReference>
<organism evidence="7 9">
    <name type="scientific">Paenibacillus barcinonensis</name>
    <dbReference type="NCBI Taxonomy" id="198119"/>
    <lineage>
        <taxon>Bacteria</taxon>
        <taxon>Bacillati</taxon>
        <taxon>Bacillota</taxon>
        <taxon>Bacilli</taxon>
        <taxon>Bacillales</taxon>
        <taxon>Paenibacillaceae</taxon>
        <taxon>Paenibacillus</taxon>
    </lineage>
</organism>
<dbReference type="InterPro" id="IPR036188">
    <property type="entry name" value="FAD/NAD-bd_sf"/>
</dbReference>
<dbReference type="SUPFAM" id="SSF51905">
    <property type="entry name" value="FAD/NAD(P)-binding domain"/>
    <property type="match status" value="1"/>
</dbReference>
<accession>A0A2V4VJC4</accession>
<name>A0A2V4VJC4_PAEBA</name>
<evidence type="ECO:0000313" key="10">
    <source>
        <dbReference type="Proteomes" id="UP000509327"/>
    </source>
</evidence>
<dbReference type="UniPathway" id="UPA00060"/>
<dbReference type="Proteomes" id="UP000509327">
    <property type="component" value="Chromosome"/>
</dbReference>
<dbReference type="AlphaFoldDB" id="A0A2V4VJC4"/>
<sequence length="425" mass="46317">MQKRGAVPLEQGSDDQSGFNTCYGSDELYESNSSHEAANIQGSELSGVLHAETIIVGGGVIGCAIAFELTRRGHDVLLIEQNEIASGSSCAAAGMLAADSEHFAHPVIAQAALESRALLHKQKDQLTALSGMELGLRQSGFITPFRSYNEVSHYKEKRAAVPLTEQVWWDRSTVQREAAWLNRDTYGAYYRSLESEILPVSLTKAYVRSAHRMGARIWEGVKDIQLLVNQYGVQGIVTERGHVTCKHVIIAAGLHSEVLLQQAGISLPSSPVKGEIVAIQFPAEQTAYKPDRTLYAEDIYIVPKANGEVWIGATSWPGKKDHSVSAYSVQRLLSTASTWAPGVKEAHFLRAWAGVRPGTPDGLPYIGECDNMPGLYTAYGHYRNGILLSAVTGRWLADMLEGKSAEEMGIEALSPNRLNRKGVAR</sequence>
<dbReference type="RefSeq" id="WP_167433685.1">
    <property type="nucleotide sequence ID" value="NZ_CP054614.1"/>
</dbReference>
<dbReference type="Gene3D" id="3.50.50.60">
    <property type="entry name" value="FAD/NAD(P)-binding domain"/>
    <property type="match status" value="1"/>
</dbReference>
<dbReference type="GO" id="GO:0050660">
    <property type="term" value="F:flavin adenine dinucleotide binding"/>
    <property type="evidence" value="ECO:0007669"/>
    <property type="project" value="InterPro"/>
</dbReference>
<dbReference type="EC" id="1.4.3.19" evidence="5"/>
<comment type="pathway">
    <text evidence="1">Cofactor biosynthesis; thiamine diphosphate biosynthesis.</text>
</comment>
<dbReference type="Gene3D" id="3.30.9.10">
    <property type="entry name" value="D-Amino Acid Oxidase, subunit A, domain 2"/>
    <property type="match status" value="1"/>
</dbReference>
<keyword evidence="2" id="KW-0784">Thiamine biosynthesis</keyword>
<dbReference type="Proteomes" id="UP000247790">
    <property type="component" value="Unassembled WGS sequence"/>
</dbReference>
<dbReference type="InterPro" id="IPR006076">
    <property type="entry name" value="FAD-dep_OxRdtase"/>
</dbReference>
<dbReference type="PANTHER" id="PTHR13847">
    <property type="entry name" value="SARCOSINE DEHYDROGENASE-RELATED"/>
    <property type="match status" value="1"/>
</dbReference>